<reference evidence="3" key="1">
    <citation type="journal article" date="2019" name="Int. J. Syst. Evol. Microbiol.">
        <title>The Global Catalogue of Microorganisms (GCM) 10K type strain sequencing project: providing services to taxonomists for standard genome sequencing and annotation.</title>
        <authorList>
            <consortium name="The Broad Institute Genomics Platform"/>
            <consortium name="The Broad Institute Genome Sequencing Center for Infectious Disease"/>
            <person name="Wu L."/>
            <person name="Ma J."/>
        </authorList>
    </citation>
    <scope>NUCLEOTIDE SEQUENCE [LARGE SCALE GENOMIC DNA]</scope>
    <source>
        <strain evidence="3">JCM 18014</strain>
    </source>
</reference>
<keyword evidence="1" id="KW-0812">Transmembrane</keyword>
<sequence length="108" mass="11744">MMARKHGPYCPDCGTDAPFKLLFWGMGKPFTCKGCGARLMVPKGTGGGVALLGFLAFWQFKDAYDSGWWVLALISGLMLIVGILSWYTMKVRKLEPEKPVSPEAPGSG</sequence>
<dbReference type="EMBL" id="BAABHV010000009">
    <property type="protein sequence ID" value="GAA5051448.1"/>
    <property type="molecule type" value="Genomic_DNA"/>
</dbReference>
<proteinExistence type="predicted"/>
<keyword evidence="1" id="KW-1133">Transmembrane helix</keyword>
<comment type="caution">
    <text evidence="2">The sequence shown here is derived from an EMBL/GenBank/DDBJ whole genome shotgun (WGS) entry which is preliminary data.</text>
</comment>
<evidence type="ECO:0000313" key="2">
    <source>
        <dbReference type="EMBL" id="GAA5051448.1"/>
    </source>
</evidence>
<evidence type="ECO:0000313" key="3">
    <source>
        <dbReference type="Proteomes" id="UP001500518"/>
    </source>
</evidence>
<organism evidence="2 3">
    <name type="scientific">Erythrobacter westpacificensis</name>
    <dbReference type="NCBI Taxonomy" id="1055231"/>
    <lineage>
        <taxon>Bacteria</taxon>
        <taxon>Pseudomonadati</taxon>
        <taxon>Pseudomonadota</taxon>
        <taxon>Alphaproteobacteria</taxon>
        <taxon>Sphingomonadales</taxon>
        <taxon>Erythrobacteraceae</taxon>
        <taxon>Erythrobacter/Porphyrobacter group</taxon>
        <taxon>Erythrobacter</taxon>
    </lineage>
</organism>
<dbReference type="Proteomes" id="UP001500518">
    <property type="component" value="Unassembled WGS sequence"/>
</dbReference>
<feature type="transmembrane region" description="Helical" evidence="1">
    <location>
        <begin position="66"/>
        <end position="88"/>
    </location>
</feature>
<accession>A0ABP9K7B4</accession>
<protein>
    <recommendedName>
        <fullName evidence="4">DUF983 domain-containing protein</fullName>
    </recommendedName>
</protein>
<feature type="transmembrane region" description="Helical" evidence="1">
    <location>
        <begin position="40"/>
        <end position="60"/>
    </location>
</feature>
<keyword evidence="1" id="KW-0472">Membrane</keyword>
<gene>
    <name evidence="2" type="ORF">GCM10023208_11330</name>
</gene>
<name>A0ABP9K7B4_9SPHN</name>
<evidence type="ECO:0000256" key="1">
    <source>
        <dbReference type="SAM" id="Phobius"/>
    </source>
</evidence>
<keyword evidence="3" id="KW-1185">Reference proteome</keyword>
<evidence type="ECO:0008006" key="4">
    <source>
        <dbReference type="Google" id="ProtNLM"/>
    </source>
</evidence>